<proteinExistence type="predicted"/>
<gene>
    <name evidence="1" type="ORF">RhiirC2_777167</name>
</gene>
<protein>
    <submittedName>
        <fullName evidence="1">Uncharacterized protein</fullName>
    </submittedName>
</protein>
<dbReference type="AlphaFoldDB" id="A0A2N1NF05"/>
<dbReference type="Proteomes" id="UP000233469">
    <property type="component" value="Unassembled WGS sequence"/>
</dbReference>
<evidence type="ECO:0000313" key="1">
    <source>
        <dbReference type="EMBL" id="PKK72458.1"/>
    </source>
</evidence>
<sequence>MINDRFIKHLKLLNYLLPILEIMKERKYDLYGGVKCKLCHEENENDDHSKQLNDKWIIIANNTMCKCNQELLITRKIYSIKSGRYTTITHIEQKLLCPYY</sequence>
<organism evidence="1 2">
    <name type="scientific">Rhizophagus irregularis</name>
    <dbReference type="NCBI Taxonomy" id="588596"/>
    <lineage>
        <taxon>Eukaryota</taxon>
        <taxon>Fungi</taxon>
        <taxon>Fungi incertae sedis</taxon>
        <taxon>Mucoromycota</taxon>
        <taxon>Glomeromycotina</taxon>
        <taxon>Glomeromycetes</taxon>
        <taxon>Glomerales</taxon>
        <taxon>Glomeraceae</taxon>
        <taxon>Rhizophagus</taxon>
    </lineage>
</organism>
<reference evidence="1 2" key="1">
    <citation type="submission" date="2016-04" db="EMBL/GenBank/DDBJ databases">
        <title>Genome analyses suggest a sexual origin of heterokaryosis in a supposedly ancient asexual fungus.</title>
        <authorList>
            <person name="Ropars J."/>
            <person name="Sedzielewska K."/>
            <person name="Noel J."/>
            <person name="Charron P."/>
            <person name="Farinelli L."/>
            <person name="Marton T."/>
            <person name="Kruger M."/>
            <person name="Pelin A."/>
            <person name="Brachmann A."/>
            <person name="Corradi N."/>
        </authorList>
    </citation>
    <scope>NUCLEOTIDE SEQUENCE [LARGE SCALE GENOMIC DNA]</scope>
    <source>
        <strain evidence="1 2">C2</strain>
    </source>
</reference>
<dbReference type="EMBL" id="LLXL01000440">
    <property type="protein sequence ID" value="PKK72458.1"/>
    <property type="molecule type" value="Genomic_DNA"/>
</dbReference>
<name>A0A2N1NF05_9GLOM</name>
<evidence type="ECO:0000313" key="2">
    <source>
        <dbReference type="Proteomes" id="UP000233469"/>
    </source>
</evidence>
<reference evidence="1 2" key="2">
    <citation type="submission" date="2017-10" db="EMBL/GenBank/DDBJ databases">
        <title>Extensive intraspecific genome diversity in a model arbuscular mycorrhizal fungus.</title>
        <authorList>
            <person name="Chen E.C.H."/>
            <person name="Morin E."/>
            <person name="Baudet D."/>
            <person name="Noel J."/>
            <person name="Ndikumana S."/>
            <person name="Charron P."/>
            <person name="St-Onge C."/>
            <person name="Giorgi J."/>
            <person name="Grigoriev I.V."/>
            <person name="Roux C."/>
            <person name="Martin F.M."/>
            <person name="Corradi N."/>
        </authorList>
    </citation>
    <scope>NUCLEOTIDE SEQUENCE [LARGE SCALE GENOMIC DNA]</scope>
    <source>
        <strain evidence="1 2">C2</strain>
    </source>
</reference>
<comment type="caution">
    <text evidence="1">The sequence shown here is derived from an EMBL/GenBank/DDBJ whole genome shotgun (WGS) entry which is preliminary data.</text>
</comment>
<accession>A0A2N1NF05</accession>